<sequence>MVLQVYKLILVGGSSVGKSSVLLKFSENKFSHNVETTLGATFTNKTIEVGSHEIRLQIWDTAGQERYHALTLIEVYSWRTGGNSNL</sequence>
<dbReference type="PROSITE" id="PS51419">
    <property type="entry name" value="RAB"/>
    <property type="match status" value="1"/>
</dbReference>
<keyword evidence="2" id="KW-0342">GTP-binding</keyword>
<evidence type="ECO:0000256" key="2">
    <source>
        <dbReference type="ARBA" id="ARBA00023134"/>
    </source>
</evidence>
<dbReference type="AlphaFoldDB" id="A0AAV7YE20"/>
<name>A0AAV7YE20_9EUKA</name>
<dbReference type="InterPro" id="IPR001806">
    <property type="entry name" value="Small_GTPase"/>
</dbReference>
<dbReference type="InterPro" id="IPR050227">
    <property type="entry name" value="Rab"/>
</dbReference>
<dbReference type="NCBIfam" id="TIGR00231">
    <property type="entry name" value="small_GTP"/>
    <property type="match status" value="1"/>
</dbReference>
<dbReference type="PANTHER" id="PTHR47977">
    <property type="entry name" value="RAS-RELATED PROTEIN RAB"/>
    <property type="match status" value="1"/>
</dbReference>
<dbReference type="Proteomes" id="UP001146793">
    <property type="component" value="Unassembled WGS sequence"/>
</dbReference>
<dbReference type="GO" id="GO:0005525">
    <property type="term" value="F:GTP binding"/>
    <property type="evidence" value="ECO:0007669"/>
    <property type="project" value="UniProtKB-KW"/>
</dbReference>
<proteinExistence type="predicted"/>
<protein>
    <submittedName>
        <fullName evidence="3">Ras and ef-hand domain-containing protein</fullName>
    </submittedName>
</protein>
<dbReference type="SMART" id="SM00175">
    <property type="entry name" value="RAB"/>
    <property type="match status" value="1"/>
</dbReference>
<evidence type="ECO:0000256" key="1">
    <source>
        <dbReference type="ARBA" id="ARBA00022741"/>
    </source>
</evidence>
<dbReference type="GO" id="GO:0003924">
    <property type="term" value="F:GTPase activity"/>
    <property type="evidence" value="ECO:0007669"/>
    <property type="project" value="InterPro"/>
</dbReference>
<keyword evidence="1" id="KW-0547">Nucleotide-binding</keyword>
<accession>A0AAV7YE20</accession>
<evidence type="ECO:0000313" key="3">
    <source>
        <dbReference type="EMBL" id="KAJ3426810.1"/>
    </source>
</evidence>
<organism evidence="3 4">
    <name type="scientific">Anaeramoeba flamelloides</name>
    <dbReference type="NCBI Taxonomy" id="1746091"/>
    <lineage>
        <taxon>Eukaryota</taxon>
        <taxon>Metamonada</taxon>
        <taxon>Anaeramoebidae</taxon>
        <taxon>Anaeramoeba</taxon>
    </lineage>
</organism>
<evidence type="ECO:0000313" key="4">
    <source>
        <dbReference type="Proteomes" id="UP001146793"/>
    </source>
</evidence>
<reference evidence="3" key="1">
    <citation type="submission" date="2022-08" db="EMBL/GenBank/DDBJ databases">
        <title>Novel sulphate-reducing endosymbionts in the free-living metamonad Anaeramoeba.</title>
        <authorList>
            <person name="Jerlstrom-Hultqvist J."/>
            <person name="Cepicka I."/>
            <person name="Gallot-Lavallee L."/>
            <person name="Salas-Leiva D."/>
            <person name="Curtis B.A."/>
            <person name="Zahonova K."/>
            <person name="Pipaliya S."/>
            <person name="Dacks J."/>
            <person name="Roger A.J."/>
        </authorList>
    </citation>
    <scope>NUCLEOTIDE SEQUENCE</scope>
    <source>
        <strain evidence="3">Busselton2</strain>
    </source>
</reference>
<gene>
    <name evidence="3" type="ORF">M0812_26378</name>
</gene>
<dbReference type="SUPFAM" id="SSF52540">
    <property type="entry name" value="P-loop containing nucleoside triphosphate hydrolases"/>
    <property type="match status" value="1"/>
</dbReference>
<dbReference type="Gene3D" id="3.40.50.300">
    <property type="entry name" value="P-loop containing nucleotide triphosphate hydrolases"/>
    <property type="match status" value="1"/>
</dbReference>
<dbReference type="PRINTS" id="PR00449">
    <property type="entry name" value="RASTRNSFRMNG"/>
</dbReference>
<dbReference type="CDD" id="cd00154">
    <property type="entry name" value="Rab"/>
    <property type="match status" value="1"/>
</dbReference>
<dbReference type="Pfam" id="PF00071">
    <property type="entry name" value="Ras"/>
    <property type="match status" value="1"/>
</dbReference>
<dbReference type="EMBL" id="JANTQA010000063">
    <property type="protein sequence ID" value="KAJ3426810.1"/>
    <property type="molecule type" value="Genomic_DNA"/>
</dbReference>
<comment type="caution">
    <text evidence="3">The sequence shown here is derived from an EMBL/GenBank/DDBJ whole genome shotgun (WGS) entry which is preliminary data.</text>
</comment>
<dbReference type="InterPro" id="IPR027417">
    <property type="entry name" value="P-loop_NTPase"/>
</dbReference>
<dbReference type="InterPro" id="IPR005225">
    <property type="entry name" value="Small_GTP-bd"/>
</dbReference>